<feature type="domain" description="Rhodopsin" evidence="7">
    <location>
        <begin position="81"/>
        <end position="261"/>
    </location>
</feature>
<feature type="transmembrane region" description="Helical" evidence="6">
    <location>
        <begin position="46"/>
        <end position="67"/>
    </location>
</feature>
<protein>
    <recommendedName>
        <fullName evidence="7">Rhodopsin domain-containing protein</fullName>
    </recommendedName>
</protein>
<comment type="caution">
    <text evidence="8">The sequence shown here is derived from an EMBL/GenBank/DDBJ whole genome shotgun (WGS) entry which is preliminary data.</text>
</comment>
<dbReference type="PANTHER" id="PTHR33048:SF158">
    <property type="entry name" value="MEMBRANE PROTEIN PTH11-LIKE, PUTATIVE-RELATED"/>
    <property type="match status" value="1"/>
</dbReference>
<reference evidence="8" key="1">
    <citation type="submission" date="2022-11" db="EMBL/GenBank/DDBJ databases">
        <title>Genome Resource of Sclerotinia nivalis Strain SnTB1, a Plant Pathogen Isolated from American Ginseng.</title>
        <authorList>
            <person name="Fan S."/>
        </authorList>
    </citation>
    <scope>NUCLEOTIDE SEQUENCE</scope>
    <source>
        <strain evidence="8">SnTB1</strain>
    </source>
</reference>
<proteinExistence type="inferred from homology"/>
<evidence type="ECO:0000256" key="4">
    <source>
        <dbReference type="ARBA" id="ARBA00023136"/>
    </source>
</evidence>
<gene>
    <name evidence="8" type="ORF">OCU04_012372</name>
</gene>
<comment type="subcellular location">
    <subcellularLocation>
        <location evidence="1">Membrane</location>
        <topology evidence="1">Multi-pass membrane protein</topology>
    </subcellularLocation>
</comment>
<evidence type="ECO:0000313" key="8">
    <source>
        <dbReference type="EMBL" id="KAJ8059428.1"/>
    </source>
</evidence>
<organism evidence="8 9">
    <name type="scientific">Sclerotinia nivalis</name>
    <dbReference type="NCBI Taxonomy" id="352851"/>
    <lineage>
        <taxon>Eukaryota</taxon>
        <taxon>Fungi</taxon>
        <taxon>Dikarya</taxon>
        <taxon>Ascomycota</taxon>
        <taxon>Pezizomycotina</taxon>
        <taxon>Leotiomycetes</taxon>
        <taxon>Helotiales</taxon>
        <taxon>Sclerotiniaceae</taxon>
        <taxon>Sclerotinia</taxon>
    </lineage>
</organism>
<dbReference type="GO" id="GO:0016020">
    <property type="term" value="C:membrane"/>
    <property type="evidence" value="ECO:0007669"/>
    <property type="project" value="UniProtKB-SubCell"/>
</dbReference>
<dbReference type="Pfam" id="PF20684">
    <property type="entry name" value="Fung_rhodopsin"/>
    <property type="match status" value="1"/>
</dbReference>
<dbReference type="EMBL" id="JAPEIS010000015">
    <property type="protein sequence ID" value="KAJ8059428.1"/>
    <property type="molecule type" value="Genomic_DNA"/>
</dbReference>
<dbReference type="PANTHER" id="PTHR33048">
    <property type="entry name" value="PTH11-LIKE INTEGRAL MEMBRANE PROTEIN (AFU_ORTHOLOGUE AFUA_5G11245)"/>
    <property type="match status" value="1"/>
</dbReference>
<evidence type="ECO:0000256" key="2">
    <source>
        <dbReference type="ARBA" id="ARBA00022692"/>
    </source>
</evidence>
<keyword evidence="9" id="KW-1185">Reference proteome</keyword>
<evidence type="ECO:0000259" key="7">
    <source>
        <dbReference type="Pfam" id="PF20684"/>
    </source>
</evidence>
<keyword evidence="2 6" id="KW-0812">Transmembrane</keyword>
<evidence type="ECO:0000256" key="3">
    <source>
        <dbReference type="ARBA" id="ARBA00022989"/>
    </source>
</evidence>
<comment type="similarity">
    <text evidence="5">Belongs to the SAT4 family.</text>
</comment>
<evidence type="ECO:0000256" key="1">
    <source>
        <dbReference type="ARBA" id="ARBA00004141"/>
    </source>
</evidence>
<dbReference type="Proteomes" id="UP001152300">
    <property type="component" value="Unassembled WGS sequence"/>
</dbReference>
<feature type="transmembrane region" description="Helical" evidence="6">
    <location>
        <begin position="172"/>
        <end position="197"/>
    </location>
</feature>
<keyword evidence="4 6" id="KW-0472">Membrane</keyword>
<evidence type="ECO:0000313" key="9">
    <source>
        <dbReference type="Proteomes" id="UP001152300"/>
    </source>
</evidence>
<name>A0A9X0AEK2_9HELO</name>
<dbReference type="InterPro" id="IPR049326">
    <property type="entry name" value="Rhodopsin_dom_fungi"/>
</dbReference>
<accession>A0A9X0AEK2</accession>
<feature type="transmembrane region" description="Helical" evidence="6">
    <location>
        <begin position="132"/>
        <end position="160"/>
    </location>
</feature>
<sequence>MFFKRADSGPQTDASLADLPASILSKVEALAPPAGITPNLTNPEDIGSILVAITAVGLVVISTCVFIRGWMIFKVARGPPRFAWSDFTFTLAFLTIIVLFAAGIVSVTGYGGTIGIHQWDVALSRLFMRQSLISLSIISALYPLALGLVKVTIFLTYIELSAGVAWIRISCTIYALITGAFYLSLCIASFVLIFPHGNETFASHLFTDAPLRLQKTSFPTAAIGMTIDIFLFIVPLIAISKLKGLNCRKKIGAALIFATGFL</sequence>
<dbReference type="InterPro" id="IPR052337">
    <property type="entry name" value="SAT4-like"/>
</dbReference>
<feature type="transmembrane region" description="Helical" evidence="6">
    <location>
        <begin position="217"/>
        <end position="239"/>
    </location>
</feature>
<feature type="transmembrane region" description="Helical" evidence="6">
    <location>
        <begin position="87"/>
        <end position="112"/>
    </location>
</feature>
<keyword evidence="3 6" id="KW-1133">Transmembrane helix</keyword>
<evidence type="ECO:0000256" key="6">
    <source>
        <dbReference type="SAM" id="Phobius"/>
    </source>
</evidence>
<dbReference type="AlphaFoldDB" id="A0A9X0AEK2"/>
<dbReference type="OrthoDB" id="444631at2759"/>
<evidence type="ECO:0000256" key="5">
    <source>
        <dbReference type="ARBA" id="ARBA00038359"/>
    </source>
</evidence>